<comment type="caution">
    <text evidence="1">The sequence shown here is derived from an EMBL/GenBank/DDBJ whole genome shotgun (WGS) entry which is preliminary data.</text>
</comment>
<dbReference type="AlphaFoldDB" id="A0A2W5SG82"/>
<reference evidence="1 2" key="1">
    <citation type="submission" date="2017-08" db="EMBL/GenBank/DDBJ databases">
        <title>Infants hospitalized years apart are colonized by the same room-sourced microbial strains.</title>
        <authorList>
            <person name="Brooks B."/>
            <person name="Olm M.R."/>
            <person name="Firek B.A."/>
            <person name="Baker R."/>
            <person name="Thomas B.C."/>
            <person name="Morowitz M.J."/>
            <person name="Banfield J.F."/>
        </authorList>
    </citation>
    <scope>NUCLEOTIDE SEQUENCE [LARGE SCALE GENOMIC DNA]</scope>
    <source>
        <strain evidence="1">S2_003_000_R2_11</strain>
    </source>
</reference>
<dbReference type="EMBL" id="QFQS01000001">
    <property type="protein sequence ID" value="PZR00847.1"/>
    <property type="molecule type" value="Genomic_DNA"/>
</dbReference>
<organism evidence="1 2">
    <name type="scientific">Cereibacter sphaeroides</name>
    <name type="common">Rhodobacter sphaeroides</name>
    <dbReference type="NCBI Taxonomy" id="1063"/>
    <lineage>
        <taxon>Bacteria</taxon>
        <taxon>Pseudomonadati</taxon>
        <taxon>Pseudomonadota</taxon>
        <taxon>Alphaproteobacteria</taxon>
        <taxon>Rhodobacterales</taxon>
        <taxon>Paracoccaceae</taxon>
        <taxon>Cereibacter</taxon>
    </lineage>
</organism>
<gene>
    <name evidence="1" type="ORF">DI533_10085</name>
</gene>
<evidence type="ECO:0000313" key="1">
    <source>
        <dbReference type="EMBL" id="PZR00847.1"/>
    </source>
</evidence>
<proteinExistence type="predicted"/>
<accession>A0A2W5SG82</accession>
<protein>
    <submittedName>
        <fullName evidence="1">Uncharacterized protein</fullName>
    </submittedName>
</protein>
<name>A0A2W5SG82_CERSP</name>
<dbReference type="Proteomes" id="UP000248975">
    <property type="component" value="Unassembled WGS sequence"/>
</dbReference>
<sequence length="93" mass="9541">MARLILASGFNLKNLGYAVLDAATTSNKSAAEDAIRAMVVPQFSDKLVFHYDSAAAINIVIPNITLSGPADSGGLNDVAAEAIGSIVIYGCAN</sequence>
<evidence type="ECO:0000313" key="2">
    <source>
        <dbReference type="Proteomes" id="UP000248975"/>
    </source>
</evidence>